<sequence length="51" mass="6121">MTVELMISLLFTLAIAVGMWVTFQRMQNLKPVRIKAQYRKKDRWDNPNPRD</sequence>
<dbReference type="AlphaFoldDB" id="A0A839IKC8"/>
<keyword evidence="1" id="KW-1133">Transmembrane helix</keyword>
<keyword evidence="3" id="KW-1185">Reference proteome</keyword>
<protein>
    <submittedName>
        <fullName evidence="2">Uncharacterized protein</fullName>
    </submittedName>
</protein>
<dbReference type="RefSeq" id="WP_182807141.1">
    <property type="nucleotide sequence ID" value="NZ_JACJFM010000002.1"/>
</dbReference>
<feature type="transmembrane region" description="Helical" evidence="1">
    <location>
        <begin position="6"/>
        <end position="23"/>
    </location>
</feature>
<dbReference type="EMBL" id="JACJFM010000002">
    <property type="protein sequence ID" value="MBB1485351.1"/>
    <property type="molecule type" value="Genomic_DNA"/>
</dbReference>
<gene>
    <name evidence="2" type="ORF">H4O21_01800</name>
</gene>
<name>A0A839IKC8_9GAMM</name>
<dbReference type="Proteomes" id="UP000565262">
    <property type="component" value="Unassembled WGS sequence"/>
</dbReference>
<evidence type="ECO:0000256" key="1">
    <source>
        <dbReference type="SAM" id="Phobius"/>
    </source>
</evidence>
<proteinExistence type="predicted"/>
<accession>A0A839IKC8</accession>
<reference evidence="2 3" key="1">
    <citation type="submission" date="2020-08" db="EMBL/GenBank/DDBJ databases">
        <title>Oceanospirillum sp. nov. isolated from marine sediment.</title>
        <authorList>
            <person name="Ji X."/>
        </authorList>
    </citation>
    <scope>NUCLEOTIDE SEQUENCE [LARGE SCALE GENOMIC DNA]</scope>
    <source>
        <strain evidence="2 3">D5</strain>
    </source>
</reference>
<organism evidence="2 3">
    <name type="scientific">Oceanospirillum sediminis</name>
    <dbReference type="NCBI Taxonomy" id="2760088"/>
    <lineage>
        <taxon>Bacteria</taxon>
        <taxon>Pseudomonadati</taxon>
        <taxon>Pseudomonadota</taxon>
        <taxon>Gammaproteobacteria</taxon>
        <taxon>Oceanospirillales</taxon>
        <taxon>Oceanospirillaceae</taxon>
        <taxon>Oceanospirillum</taxon>
    </lineage>
</organism>
<evidence type="ECO:0000313" key="3">
    <source>
        <dbReference type="Proteomes" id="UP000565262"/>
    </source>
</evidence>
<comment type="caution">
    <text evidence="2">The sequence shown here is derived from an EMBL/GenBank/DDBJ whole genome shotgun (WGS) entry which is preliminary data.</text>
</comment>
<keyword evidence="1" id="KW-0812">Transmembrane</keyword>
<keyword evidence="1" id="KW-0472">Membrane</keyword>
<evidence type="ECO:0000313" key="2">
    <source>
        <dbReference type="EMBL" id="MBB1485351.1"/>
    </source>
</evidence>